<evidence type="ECO:0000313" key="1">
    <source>
        <dbReference type="EMBL" id="KAJ6692274.1"/>
    </source>
</evidence>
<reference evidence="1" key="2">
    <citation type="journal article" date="2023" name="Int. J. Mol. Sci.">
        <title>De Novo Assembly and Annotation of 11 Diverse Shrub Willow (Salix) Genomes Reveals Novel Gene Organization in Sex-Linked Regions.</title>
        <authorList>
            <person name="Hyden B."/>
            <person name="Feng K."/>
            <person name="Yates T.B."/>
            <person name="Jawdy S."/>
            <person name="Cereghino C."/>
            <person name="Smart L.B."/>
            <person name="Muchero W."/>
        </authorList>
    </citation>
    <scope>NUCLEOTIDE SEQUENCE</scope>
    <source>
        <tissue evidence="1">Shoot tip</tissue>
    </source>
</reference>
<comment type="caution">
    <text evidence="1">The sequence shown here is derived from an EMBL/GenBank/DDBJ whole genome shotgun (WGS) entry which is preliminary data.</text>
</comment>
<gene>
    <name evidence="1" type="ORF">OIU79_014100</name>
</gene>
<organism evidence="1 2">
    <name type="scientific">Salix purpurea</name>
    <name type="common">Purple osier willow</name>
    <dbReference type="NCBI Taxonomy" id="77065"/>
    <lineage>
        <taxon>Eukaryota</taxon>
        <taxon>Viridiplantae</taxon>
        <taxon>Streptophyta</taxon>
        <taxon>Embryophyta</taxon>
        <taxon>Tracheophyta</taxon>
        <taxon>Spermatophyta</taxon>
        <taxon>Magnoliopsida</taxon>
        <taxon>eudicotyledons</taxon>
        <taxon>Gunneridae</taxon>
        <taxon>Pentapetalae</taxon>
        <taxon>rosids</taxon>
        <taxon>fabids</taxon>
        <taxon>Malpighiales</taxon>
        <taxon>Salicaceae</taxon>
        <taxon>Saliceae</taxon>
        <taxon>Salix</taxon>
    </lineage>
</organism>
<dbReference type="Proteomes" id="UP001151532">
    <property type="component" value="Chromosome 9"/>
</dbReference>
<proteinExistence type="predicted"/>
<name>A0A9Q0PPT0_SALPP</name>
<dbReference type="EMBL" id="JAPFFK010000018">
    <property type="protein sequence ID" value="KAJ6692274.1"/>
    <property type="molecule type" value="Genomic_DNA"/>
</dbReference>
<evidence type="ECO:0000313" key="2">
    <source>
        <dbReference type="Proteomes" id="UP001151532"/>
    </source>
</evidence>
<accession>A0A9Q0PPT0</accession>
<protein>
    <submittedName>
        <fullName evidence="1">Uncharacterized protein</fullName>
    </submittedName>
</protein>
<dbReference type="AlphaFoldDB" id="A0A9Q0PPT0"/>
<reference evidence="1" key="1">
    <citation type="submission" date="2022-11" db="EMBL/GenBank/DDBJ databases">
        <authorList>
            <person name="Hyden B.L."/>
            <person name="Feng K."/>
            <person name="Yates T."/>
            <person name="Jawdy S."/>
            <person name="Smart L.B."/>
            <person name="Muchero W."/>
        </authorList>
    </citation>
    <scope>NUCLEOTIDE SEQUENCE</scope>
    <source>
        <tissue evidence="1">Shoot tip</tissue>
    </source>
</reference>
<sequence length="82" mass="9428">MDLIRLLHMVTLTTGDGQITNLVNPFCTFPWGALYHFPVPKWMKLLAVCVTVVFDTYGWLVEKLLGWKRFAVIRDWCPGVTS</sequence>
<dbReference type="OrthoDB" id="10268246at2759"/>
<keyword evidence="2" id="KW-1185">Reference proteome</keyword>